<name>A0A673MIV6_9TELE</name>
<keyword evidence="1" id="KW-1133">Transmembrane helix</keyword>
<feature type="transmembrane region" description="Helical" evidence="1">
    <location>
        <begin position="232"/>
        <end position="253"/>
    </location>
</feature>
<keyword evidence="1" id="KW-0812">Transmembrane</keyword>
<dbReference type="Ensembl" id="ENSSRHT00000094926.1">
    <property type="protein sequence ID" value="ENSSRHP00000092432.1"/>
    <property type="gene ID" value="ENSSRHG00000045599.1"/>
</dbReference>
<dbReference type="Proteomes" id="UP000472270">
    <property type="component" value="Unassembled WGS sequence"/>
</dbReference>
<evidence type="ECO:0000313" key="4">
    <source>
        <dbReference type="Proteomes" id="UP000472270"/>
    </source>
</evidence>
<dbReference type="InterPro" id="IPR036179">
    <property type="entry name" value="Ig-like_dom_sf"/>
</dbReference>
<dbReference type="GO" id="GO:0005886">
    <property type="term" value="C:plasma membrane"/>
    <property type="evidence" value="ECO:0007669"/>
    <property type="project" value="TreeGrafter"/>
</dbReference>
<dbReference type="AlphaFoldDB" id="A0A673MIV6"/>
<keyword evidence="1" id="KW-0472">Membrane</keyword>
<dbReference type="SUPFAM" id="SSF48726">
    <property type="entry name" value="Immunoglobulin"/>
    <property type="match status" value="1"/>
</dbReference>
<evidence type="ECO:0000313" key="3">
    <source>
        <dbReference type="Ensembl" id="ENSSRHP00000092432.1"/>
    </source>
</evidence>
<evidence type="ECO:0000256" key="1">
    <source>
        <dbReference type="SAM" id="Phobius"/>
    </source>
</evidence>
<dbReference type="PROSITE" id="PS50835">
    <property type="entry name" value="IG_LIKE"/>
    <property type="match status" value="1"/>
</dbReference>
<dbReference type="GO" id="GO:0005102">
    <property type="term" value="F:signaling receptor binding"/>
    <property type="evidence" value="ECO:0007669"/>
    <property type="project" value="TreeGrafter"/>
</dbReference>
<dbReference type="SMART" id="SM00409">
    <property type="entry name" value="IG"/>
    <property type="match status" value="1"/>
</dbReference>
<dbReference type="GO" id="GO:0008037">
    <property type="term" value="P:cell recognition"/>
    <property type="evidence" value="ECO:0007669"/>
    <property type="project" value="TreeGrafter"/>
</dbReference>
<protein>
    <recommendedName>
        <fullName evidence="2">Ig-like domain-containing protein</fullName>
    </recommendedName>
</protein>
<reference evidence="3" key="2">
    <citation type="submission" date="2025-09" db="UniProtKB">
        <authorList>
            <consortium name="Ensembl"/>
        </authorList>
    </citation>
    <scope>IDENTIFICATION</scope>
</reference>
<reference evidence="3" key="1">
    <citation type="submission" date="2025-08" db="UniProtKB">
        <authorList>
            <consortium name="Ensembl"/>
        </authorList>
    </citation>
    <scope>IDENTIFICATION</scope>
</reference>
<evidence type="ECO:0000259" key="2">
    <source>
        <dbReference type="PROSITE" id="PS50835"/>
    </source>
</evidence>
<feature type="domain" description="Ig-like" evidence="2">
    <location>
        <begin position="2"/>
        <end position="89"/>
    </location>
</feature>
<proteinExistence type="predicted"/>
<dbReference type="PANTHER" id="PTHR47118:SF1">
    <property type="entry name" value="CYTOTOXIC AND REGULATORY T-CELL MOLECULE"/>
    <property type="match status" value="1"/>
</dbReference>
<sequence>SPLSVQLQGCLATKYLTVAEGETLVLKCPRKNFSENGHMEWRNPQGHLFFFNNEKALRDPRSSIFTLNNSEYTFHLYNITLNDEGLYKCLLYDNTVITKRFKVKVLGMPKIEMAEYKDKTIIKCSAEANGHPPELSWVISGVEIEGKLREVSDILTVKTHIRTATVMCLAKHTALPKQLIDFITIENHSCAHINVYMKIKATFKGRELLIAVLLCVFAGFGKQHDLKESSHLLILLVTCLVIGLLIVVIFFVIRLRRAHIVWKKGNIRLFIYLYFKFQLYSRGWVRFNSGFNFNLLL</sequence>
<accession>A0A673MIV6</accession>
<dbReference type="InterPro" id="IPR003599">
    <property type="entry name" value="Ig_sub"/>
</dbReference>
<dbReference type="InterPro" id="IPR007110">
    <property type="entry name" value="Ig-like_dom"/>
</dbReference>
<dbReference type="InterPro" id="IPR013106">
    <property type="entry name" value="Ig_V-set"/>
</dbReference>
<dbReference type="GO" id="GO:0002355">
    <property type="term" value="P:detection of tumor cell"/>
    <property type="evidence" value="ECO:0007669"/>
    <property type="project" value="TreeGrafter"/>
</dbReference>
<dbReference type="Gene3D" id="2.60.40.10">
    <property type="entry name" value="Immunoglobulins"/>
    <property type="match status" value="1"/>
</dbReference>
<dbReference type="GO" id="GO:0002860">
    <property type="term" value="P:positive regulation of natural killer cell mediated cytotoxicity directed against tumor cell target"/>
    <property type="evidence" value="ECO:0007669"/>
    <property type="project" value="TreeGrafter"/>
</dbReference>
<keyword evidence="4" id="KW-1185">Reference proteome</keyword>
<dbReference type="PANTHER" id="PTHR47118">
    <property type="entry name" value="CYTOTOXIC AND REGULATORY T-CELL MOLECULE"/>
    <property type="match status" value="1"/>
</dbReference>
<dbReference type="InterPro" id="IPR013783">
    <property type="entry name" value="Ig-like_fold"/>
</dbReference>
<organism evidence="3 4">
    <name type="scientific">Sinocyclocheilus rhinocerous</name>
    <dbReference type="NCBI Taxonomy" id="307959"/>
    <lineage>
        <taxon>Eukaryota</taxon>
        <taxon>Metazoa</taxon>
        <taxon>Chordata</taxon>
        <taxon>Craniata</taxon>
        <taxon>Vertebrata</taxon>
        <taxon>Euteleostomi</taxon>
        <taxon>Actinopterygii</taxon>
        <taxon>Neopterygii</taxon>
        <taxon>Teleostei</taxon>
        <taxon>Ostariophysi</taxon>
        <taxon>Cypriniformes</taxon>
        <taxon>Cyprinidae</taxon>
        <taxon>Cyprininae</taxon>
        <taxon>Sinocyclocheilus</taxon>
    </lineage>
</organism>
<feature type="transmembrane region" description="Helical" evidence="1">
    <location>
        <begin position="203"/>
        <end position="220"/>
    </location>
</feature>
<dbReference type="Pfam" id="PF07686">
    <property type="entry name" value="V-set"/>
    <property type="match status" value="1"/>
</dbReference>
<dbReference type="InterPro" id="IPR053096">
    <property type="entry name" value="CRTAM"/>
</dbReference>